<evidence type="ECO:0000313" key="1">
    <source>
        <dbReference type="EMBL" id="TYK13654.1"/>
    </source>
</evidence>
<dbReference type="EMBL" id="SSTD01009863">
    <property type="protein sequence ID" value="TYK13654.1"/>
    <property type="molecule type" value="Genomic_DNA"/>
</dbReference>
<dbReference type="PANTHER" id="PTHR46148">
    <property type="entry name" value="CHROMO DOMAIN-CONTAINING PROTEIN"/>
    <property type="match status" value="1"/>
</dbReference>
<dbReference type="GO" id="GO:0003676">
    <property type="term" value="F:nucleic acid binding"/>
    <property type="evidence" value="ECO:0007669"/>
    <property type="project" value="InterPro"/>
</dbReference>
<dbReference type="Proteomes" id="UP000321947">
    <property type="component" value="Unassembled WGS sequence"/>
</dbReference>
<gene>
    <name evidence="1" type="ORF">E5676_scaffold299G001720</name>
</gene>
<dbReference type="InterPro" id="IPR012337">
    <property type="entry name" value="RNaseH-like_sf"/>
</dbReference>
<name>A0A5D3CRJ7_CUCMM</name>
<dbReference type="PANTHER" id="PTHR46148:SF57">
    <property type="entry name" value="OS12G0499874 PROTEIN"/>
    <property type="match status" value="1"/>
</dbReference>
<reference evidence="1 2" key="1">
    <citation type="submission" date="2019-08" db="EMBL/GenBank/DDBJ databases">
        <title>Draft genome sequences of two oriental melons (Cucumis melo L. var makuwa).</title>
        <authorList>
            <person name="Kwon S.-Y."/>
        </authorList>
    </citation>
    <scope>NUCLEOTIDE SEQUENCE [LARGE SCALE GENOMIC DNA]</scope>
    <source>
        <strain evidence="2">cv. Chang Bougi</strain>
        <tissue evidence="1">Leaf</tissue>
    </source>
</reference>
<organism evidence="1 2">
    <name type="scientific">Cucumis melo var. makuwa</name>
    <name type="common">Oriental melon</name>
    <dbReference type="NCBI Taxonomy" id="1194695"/>
    <lineage>
        <taxon>Eukaryota</taxon>
        <taxon>Viridiplantae</taxon>
        <taxon>Streptophyta</taxon>
        <taxon>Embryophyta</taxon>
        <taxon>Tracheophyta</taxon>
        <taxon>Spermatophyta</taxon>
        <taxon>Magnoliopsida</taxon>
        <taxon>eudicotyledons</taxon>
        <taxon>Gunneridae</taxon>
        <taxon>Pentapetalae</taxon>
        <taxon>rosids</taxon>
        <taxon>fabids</taxon>
        <taxon>Cucurbitales</taxon>
        <taxon>Cucurbitaceae</taxon>
        <taxon>Benincaseae</taxon>
        <taxon>Cucumis</taxon>
    </lineage>
</organism>
<sequence length="272" mass="31124">MLSVPIGEGIKAEASRFVATLECARVEVRECIYELHHRTAKEPEGLYSDLVRLHGVPVSIVFDRDAHFTSKFWRGLEIGLSTRLDFCTAFHSQTDGVVDLKFVEVRKYVADPTHIVDFEQLQINENLSYEEQPIEILAREVKMLCNRGIALVKVLWRNHEVEEAQWKREDDVRAQCRELNPSAPSQNPSYGHRHCYHLRPPRLFLSQPPSRMFASTSTIVKSYPFKCRSSSLFHDIKSLCHCTTSVTSLFRPCPPSQVAPSYKLSLSSKPHV</sequence>
<dbReference type="InterPro" id="IPR036397">
    <property type="entry name" value="RNaseH_sf"/>
</dbReference>
<dbReference type="AlphaFoldDB" id="A0A5D3CRJ7"/>
<comment type="caution">
    <text evidence="1">The sequence shown here is derived from an EMBL/GenBank/DDBJ whole genome shotgun (WGS) entry which is preliminary data.</text>
</comment>
<dbReference type="Gene3D" id="3.30.420.10">
    <property type="entry name" value="Ribonuclease H-like superfamily/Ribonuclease H"/>
    <property type="match status" value="1"/>
</dbReference>
<accession>A0A5D3CRJ7</accession>
<proteinExistence type="predicted"/>
<evidence type="ECO:0008006" key="3">
    <source>
        <dbReference type="Google" id="ProtNLM"/>
    </source>
</evidence>
<dbReference type="SUPFAM" id="SSF53098">
    <property type="entry name" value="Ribonuclease H-like"/>
    <property type="match status" value="1"/>
</dbReference>
<evidence type="ECO:0000313" key="2">
    <source>
        <dbReference type="Proteomes" id="UP000321947"/>
    </source>
</evidence>
<protein>
    <recommendedName>
        <fullName evidence="3">Pol protein</fullName>
    </recommendedName>
</protein>